<evidence type="ECO:0000256" key="1">
    <source>
        <dbReference type="ARBA" id="ARBA00004141"/>
    </source>
</evidence>
<dbReference type="AlphaFoldDB" id="A0A811VHR3"/>
<dbReference type="Pfam" id="PF01699">
    <property type="entry name" value="Na_Ca_ex"/>
    <property type="match status" value="2"/>
</dbReference>
<feature type="region of interest" description="Disordered" evidence="8">
    <location>
        <begin position="659"/>
        <end position="678"/>
    </location>
</feature>
<feature type="transmembrane region" description="Helical" evidence="9">
    <location>
        <begin position="320"/>
        <end position="346"/>
    </location>
</feature>
<keyword evidence="4" id="KW-0106">Calcium</keyword>
<keyword evidence="7 9" id="KW-0472">Membrane</keyword>
<evidence type="ECO:0000313" key="11">
    <source>
        <dbReference type="EMBL" id="CAD7014621.1"/>
    </source>
</evidence>
<evidence type="ECO:0000256" key="3">
    <source>
        <dbReference type="ARBA" id="ARBA00022449"/>
    </source>
</evidence>
<keyword evidence="5 9" id="KW-0812">Transmembrane</keyword>
<dbReference type="InterPro" id="IPR044880">
    <property type="entry name" value="NCX_ion-bd_dom_sf"/>
</dbReference>
<feature type="transmembrane region" description="Helical" evidence="9">
    <location>
        <begin position="281"/>
        <end position="300"/>
    </location>
</feature>
<sequence length="1048" mass="119619">MPAEGLLTSFSSLPSCSVVQMLEYSERCAYIRGSTNCNRTGSLANYIEILYCDLKPQNDTEQILCSILLMTICILIYIVLGCTVENFFCPALKVVSKMLGLNEHLAGVTLLAFGNGSPDLIGTFSNLGGGGPMFPDLFGAGVYVMLLVAGLIFVFYPFELQWNNVLRDACFLSFGIIYVDYCCVSDGVVTRTEAILLQSKLKDRKYATAANLSKLEQLRAEAGIEILDRTSRVSIDINRTRTMSFDAILNKPNKDLVKQFLQSLNPIQTVEWVESGTAGKVYLIITAPVLFLLQLFIPVVDYEHDRHGWSKLLNSFQIPWVPLIIIYTLASNVFLFGIPLCCYTLLVTIPITGYMLYTTRTDIPPNYHHTLAFYGVACSILIIYYSASESVEILRVIGIVTNRSNSFLGCTLQAWGNSIGDLVSTIALARHGYPRMGYAACFGGPFFNSISSFGGVFIYETFRSESPIFVPQGSLGENCVVFQFIATISVLVWSTLTNFSARRSIGIFNFILNNNDGGRLLSEEALTDFQSKSNKFRQSSDDPALPLNSYITEYRRQFRNRYITVKTILLRRSTSLHLEGYMRNTSEHQEEFQWYSHEDCKLCRAYAIKKPQNLFINGDIEMEPEYRSSYISHPMVDRTTKILPREAFRLDEYPIEKNVQPRHTETSTRRNLSEAKPKHELATRNFHKCHLQQLSIEAKYNTAPSEYKRQYVEFPIEKARSIPQICNLKIQGKFGGVPEYQDSFKIYENYSKSAPIKKADNLRMSGAEKLEEESNGSRNVPEYNEKFSNPPKNVSREKPLKTDDHLYPNGQFSKDRPEYYDSFQDPQIKHMPERGKCREPYLRLKGKIEFNPEYRNTFLDFPRARPVIRKPDSTFRLPNSSNISKTATNKSPKQSPREKCSSYLPNTDHFCKALLPTSDIITTPEYRRANYQYQLRERTPIRNSISKVDARRESNVSIAKQRNNTMPSPHTSRHREESTGYHKNFIECATKNAPKFGRRASMLPNSSDSCKEWTAFSSSDRQNHDKSFVVLNAECKPKNWMKKSWYES</sequence>
<dbReference type="GO" id="GO:0016020">
    <property type="term" value="C:membrane"/>
    <property type="evidence" value="ECO:0007669"/>
    <property type="project" value="UniProtKB-SubCell"/>
</dbReference>
<gene>
    <name evidence="11" type="ORF">CCAP1982_LOCUS22612</name>
</gene>
<feature type="domain" description="Sodium/calcium exchanger membrane region" evidence="10">
    <location>
        <begin position="71"/>
        <end position="197"/>
    </location>
</feature>
<evidence type="ECO:0000256" key="7">
    <source>
        <dbReference type="ARBA" id="ARBA00023136"/>
    </source>
</evidence>
<keyword evidence="2" id="KW-0813">Transport</keyword>
<evidence type="ECO:0000256" key="5">
    <source>
        <dbReference type="ARBA" id="ARBA00022692"/>
    </source>
</evidence>
<accession>A0A811VHR3</accession>
<feature type="compositionally biased region" description="Basic and acidic residues" evidence="8">
    <location>
        <begin position="662"/>
        <end position="678"/>
    </location>
</feature>
<evidence type="ECO:0000259" key="10">
    <source>
        <dbReference type="Pfam" id="PF01699"/>
    </source>
</evidence>
<dbReference type="EMBL" id="CAJHJT010000056">
    <property type="protein sequence ID" value="CAD7014621.1"/>
    <property type="molecule type" value="Genomic_DNA"/>
</dbReference>
<feature type="transmembrane region" description="Helical" evidence="9">
    <location>
        <begin position="367"/>
        <end position="387"/>
    </location>
</feature>
<dbReference type="Gene3D" id="1.20.1420.30">
    <property type="entry name" value="NCX, central ion-binding region"/>
    <property type="match status" value="2"/>
</dbReference>
<comment type="caution">
    <text evidence="11">The sequence shown here is derived from an EMBL/GenBank/DDBJ whole genome shotgun (WGS) entry which is preliminary data.</text>
</comment>
<keyword evidence="3" id="KW-0050">Antiport</keyword>
<evidence type="ECO:0000313" key="12">
    <source>
        <dbReference type="Proteomes" id="UP000606786"/>
    </source>
</evidence>
<dbReference type="GO" id="GO:0005432">
    <property type="term" value="F:calcium:sodium antiporter activity"/>
    <property type="evidence" value="ECO:0007669"/>
    <property type="project" value="TreeGrafter"/>
</dbReference>
<feature type="compositionally biased region" description="Polar residues" evidence="8">
    <location>
        <begin position="876"/>
        <end position="894"/>
    </location>
</feature>
<keyword evidence="12" id="KW-1185">Reference proteome</keyword>
<dbReference type="OrthoDB" id="407410at2759"/>
<feature type="region of interest" description="Disordered" evidence="8">
    <location>
        <begin position="871"/>
        <end position="900"/>
    </location>
</feature>
<name>A0A811VHR3_CERCA</name>
<protein>
    <submittedName>
        <fullName evidence="11">(Mediterranean fruit fly) hypothetical protein</fullName>
    </submittedName>
</protein>
<organism evidence="11 12">
    <name type="scientific">Ceratitis capitata</name>
    <name type="common">Mediterranean fruit fly</name>
    <name type="synonym">Tephritis capitata</name>
    <dbReference type="NCBI Taxonomy" id="7213"/>
    <lineage>
        <taxon>Eukaryota</taxon>
        <taxon>Metazoa</taxon>
        <taxon>Ecdysozoa</taxon>
        <taxon>Arthropoda</taxon>
        <taxon>Hexapoda</taxon>
        <taxon>Insecta</taxon>
        <taxon>Pterygota</taxon>
        <taxon>Neoptera</taxon>
        <taxon>Endopterygota</taxon>
        <taxon>Diptera</taxon>
        <taxon>Brachycera</taxon>
        <taxon>Muscomorpha</taxon>
        <taxon>Tephritoidea</taxon>
        <taxon>Tephritidae</taxon>
        <taxon>Ceratitis</taxon>
        <taxon>Ceratitis</taxon>
    </lineage>
</organism>
<proteinExistence type="predicted"/>
<comment type="subcellular location">
    <subcellularLocation>
        <location evidence="1">Membrane</location>
        <topology evidence="1">Multi-pass membrane protein</topology>
    </subcellularLocation>
</comment>
<dbReference type="InterPro" id="IPR051359">
    <property type="entry name" value="CaCA_antiporter"/>
</dbReference>
<keyword evidence="4" id="KW-0406">Ion transport</keyword>
<feature type="transmembrane region" description="Helical" evidence="9">
    <location>
        <begin position="63"/>
        <end position="88"/>
    </location>
</feature>
<keyword evidence="6 9" id="KW-1133">Transmembrane helix</keyword>
<dbReference type="PANTHER" id="PTHR12266">
    <property type="entry name" value="NA+/CA2+ K+ INDEPENDENT EXCHANGER"/>
    <property type="match status" value="1"/>
</dbReference>
<feature type="domain" description="Sodium/calcium exchanger membrane region" evidence="10">
    <location>
        <begin position="372"/>
        <end position="492"/>
    </location>
</feature>
<feature type="region of interest" description="Disordered" evidence="8">
    <location>
        <begin position="767"/>
        <end position="818"/>
    </location>
</feature>
<evidence type="ECO:0000256" key="2">
    <source>
        <dbReference type="ARBA" id="ARBA00022448"/>
    </source>
</evidence>
<dbReference type="GO" id="GO:0006874">
    <property type="term" value="P:intracellular calcium ion homeostasis"/>
    <property type="evidence" value="ECO:0007669"/>
    <property type="project" value="TreeGrafter"/>
</dbReference>
<evidence type="ECO:0000256" key="8">
    <source>
        <dbReference type="SAM" id="MobiDB-lite"/>
    </source>
</evidence>
<keyword evidence="4" id="KW-0109">Calcium transport</keyword>
<reference evidence="11" key="1">
    <citation type="submission" date="2020-11" db="EMBL/GenBank/DDBJ databases">
        <authorList>
            <person name="Whitehead M."/>
        </authorList>
    </citation>
    <scope>NUCLEOTIDE SEQUENCE</scope>
    <source>
        <strain evidence="11">EGII</strain>
    </source>
</reference>
<dbReference type="Proteomes" id="UP000606786">
    <property type="component" value="Unassembled WGS sequence"/>
</dbReference>
<dbReference type="PANTHER" id="PTHR12266:SF0">
    <property type="entry name" value="MITOCHONDRIAL SODIUM_CALCIUM EXCHANGER PROTEIN"/>
    <property type="match status" value="1"/>
</dbReference>
<evidence type="ECO:0000256" key="4">
    <source>
        <dbReference type="ARBA" id="ARBA00022568"/>
    </source>
</evidence>
<evidence type="ECO:0000256" key="9">
    <source>
        <dbReference type="SAM" id="Phobius"/>
    </source>
</evidence>
<dbReference type="InterPro" id="IPR004837">
    <property type="entry name" value="NaCa_Exmemb"/>
</dbReference>
<feature type="transmembrane region" description="Helical" evidence="9">
    <location>
        <begin position="137"/>
        <end position="158"/>
    </location>
</feature>
<feature type="compositionally biased region" description="Basic and acidic residues" evidence="8">
    <location>
        <begin position="794"/>
        <end position="806"/>
    </location>
</feature>
<evidence type="ECO:0000256" key="6">
    <source>
        <dbReference type="ARBA" id="ARBA00022989"/>
    </source>
</evidence>